<feature type="region of interest" description="Disordered" evidence="1">
    <location>
        <begin position="1"/>
        <end position="22"/>
    </location>
</feature>
<organism evidence="2 3">
    <name type="scientific">Compostimonas suwonensis</name>
    <dbReference type="NCBI Taxonomy" id="1048394"/>
    <lineage>
        <taxon>Bacteria</taxon>
        <taxon>Bacillati</taxon>
        <taxon>Actinomycetota</taxon>
        <taxon>Actinomycetes</taxon>
        <taxon>Micrococcales</taxon>
        <taxon>Microbacteriaceae</taxon>
        <taxon>Compostimonas</taxon>
    </lineage>
</organism>
<evidence type="ECO:0000313" key="3">
    <source>
        <dbReference type="Proteomes" id="UP000230161"/>
    </source>
</evidence>
<keyword evidence="3" id="KW-1185">Reference proteome</keyword>
<dbReference type="EMBL" id="PGFB01000003">
    <property type="protein sequence ID" value="PJJ62065.1"/>
    <property type="molecule type" value="Genomic_DNA"/>
</dbReference>
<comment type="caution">
    <text evidence="2">The sequence shown here is derived from an EMBL/GenBank/DDBJ whole genome shotgun (WGS) entry which is preliminary data.</text>
</comment>
<reference evidence="2 3" key="1">
    <citation type="submission" date="2017-11" db="EMBL/GenBank/DDBJ databases">
        <title>Genomic Encyclopedia of Archaeal and Bacterial Type Strains, Phase II (KMG-II): From Individual Species to Whole Genera.</title>
        <authorList>
            <person name="Goeker M."/>
        </authorList>
    </citation>
    <scope>NUCLEOTIDE SEQUENCE [LARGE SCALE GENOMIC DNA]</scope>
    <source>
        <strain evidence="2 3">DSM 25625</strain>
    </source>
</reference>
<dbReference type="Proteomes" id="UP000230161">
    <property type="component" value="Unassembled WGS sequence"/>
</dbReference>
<protein>
    <submittedName>
        <fullName evidence="2">Uncharacterized protein</fullName>
    </submittedName>
</protein>
<name>A0A2M9BVV4_9MICO</name>
<dbReference type="AlphaFoldDB" id="A0A2M9BVV4"/>
<evidence type="ECO:0000313" key="2">
    <source>
        <dbReference type="EMBL" id="PJJ62065.1"/>
    </source>
</evidence>
<proteinExistence type="predicted"/>
<gene>
    <name evidence="2" type="ORF">CLV54_1858</name>
</gene>
<accession>A0A2M9BVV4</accession>
<evidence type="ECO:0000256" key="1">
    <source>
        <dbReference type="SAM" id="MobiDB-lite"/>
    </source>
</evidence>
<dbReference type="RefSeq" id="WP_100344667.1">
    <property type="nucleotide sequence ID" value="NZ_PGFB01000003.1"/>
</dbReference>
<sequence length="80" mass="8650">MPRHPHLPPPRPSGARQRSGDPLAELTDRVGQVEKRILAGFSEPEANQLRTLITRAARLAENGGTQESACEIAESLDLPA</sequence>